<dbReference type="AlphaFoldDB" id="A0A9N9A941"/>
<feature type="domain" description="TLC" evidence="11">
    <location>
        <begin position="114"/>
        <end position="334"/>
    </location>
</feature>
<evidence type="ECO:0000256" key="10">
    <source>
        <dbReference type="SAM" id="Phobius"/>
    </source>
</evidence>
<accession>A0A9N9A941</accession>
<name>A0A9N9A941_9GLOM</name>
<keyword evidence="4 9" id="KW-0812">Transmembrane</keyword>
<dbReference type="PANTHER" id="PTHR12560">
    <property type="entry name" value="LONGEVITY ASSURANCE FACTOR 1 LAG1"/>
    <property type="match status" value="1"/>
</dbReference>
<dbReference type="PROSITE" id="PS50922">
    <property type="entry name" value="TLC"/>
    <property type="match status" value="1"/>
</dbReference>
<feature type="transmembrane region" description="Helical" evidence="10">
    <location>
        <begin position="244"/>
        <end position="264"/>
    </location>
</feature>
<organism evidence="12 13">
    <name type="scientific">Cetraspora pellucida</name>
    <dbReference type="NCBI Taxonomy" id="1433469"/>
    <lineage>
        <taxon>Eukaryota</taxon>
        <taxon>Fungi</taxon>
        <taxon>Fungi incertae sedis</taxon>
        <taxon>Mucoromycota</taxon>
        <taxon>Glomeromycotina</taxon>
        <taxon>Glomeromycetes</taxon>
        <taxon>Diversisporales</taxon>
        <taxon>Gigasporaceae</taxon>
        <taxon>Cetraspora</taxon>
    </lineage>
</organism>
<keyword evidence="13" id="KW-1185">Reference proteome</keyword>
<keyword evidence="8" id="KW-0325">Glycoprotein</keyword>
<comment type="caution">
    <text evidence="12">The sequence shown here is derived from an EMBL/GenBank/DDBJ whole genome shotgun (WGS) entry which is preliminary data.</text>
</comment>
<dbReference type="Proteomes" id="UP000789759">
    <property type="component" value="Unassembled WGS sequence"/>
</dbReference>
<gene>
    <name evidence="12" type="ORF">CPELLU_LOCUS3369</name>
</gene>
<evidence type="ECO:0000256" key="3">
    <source>
        <dbReference type="ARBA" id="ARBA00022679"/>
    </source>
</evidence>
<evidence type="ECO:0000313" key="13">
    <source>
        <dbReference type="Proteomes" id="UP000789759"/>
    </source>
</evidence>
<feature type="transmembrane region" description="Helical" evidence="10">
    <location>
        <begin position="122"/>
        <end position="140"/>
    </location>
</feature>
<feature type="transmembrane region" description="Helical" evidence="10">
    <location>
        <begin position="195"/>
        <end position="214"/>
    </location>
</feature>
<comment type="subcellular location">
    <subcellularLocation>
        <location evidence="1">Endoplasmic reticulum membrane</location>
        <topology evidence="1">Multi-pass membrane protein</topology>
    </subcellularLocation>
</comment>
<keyword evidence="3" id="KW-0808">Transferase</keyword>
<sequence length="347" mass="40892">MSIQTFNEKTKSPLSSGLKNYIAERQIELPLKIIGAILVSYFLAPDPQNPFSKFLFISYPIYKSESDGSVLYGKGYWDLAYIAFWVVNFTLIRECIMWYILRPLAIWGGIKSSRKINRFMEQGYVTIYYIIAASFGLIIMNNSPYSFYETRHLWIGYPHYKMTYLLKSYYLIQFSFWLQQIVVLVLQLEKPRKDLLQLIAHHIITILLIGGSYISNFTRTGNTVFITMDASDIWLGLSKCLKYLSFPGYVTNAMFIFFMIIWIYNRHYLYGIITYALWADSCLPENNECIWDPLNGYWLTWWSKYIILLGMTLLQILMIYWFTLILKIVWKVINGKNAEDTRSDTEK</sequence>
<evidence type="ECO:0000256" key="9">
    <source>
        <dbReference type="PROSITE-ProRule" id="PRU00205"/>
    </source>
</evidence>
<evidence type="ECO:0000256" key="5">
    <source>
        <dbReference type="ARBA" id="ARBA00022824"/>
    </source>
</evidence>
<evidence type="ECO:0000313" key="12">
    <source>
        <dbReference type="EMBL" id="CAG8520663.1"/>
    </source>
</evidence>
<evidence type="ECO:0000256" key="8">
    <source>
        <dbReference type="ARBA" id="ARBA00023180"/>
    </source>
</evidence>
<evidence type="ECO:0000256" key="7">
    <source>
        <dbReference type="ARBA" id="ARBA00023136"/>
    </source>
</evidence>
<dbReference type="PIRSF" id="PIRSF005225">
    <property type="entry name" value="LAG1_LAC1"/>
    <property type="match status" value="1"/>
</dbReference>
<dbReference type="GO" id="GO:0046513">
    <property type="term" value="P:ceramide biosynthetic process"/>
    <property type="evidence" value="ECO:0007669"/>
    <property type="project" value="InterPro"/>
</dbReference>
<dbReference type="PANTHER" id="PTHR12560:SF11">
    <property type="entry name" value="CERAMIDE SYNTHASE LAC1-RELATED"/>
    <property type="match status" value="1"/>
</dbReference>
<feature type="transmembrane region" description="Helical" evidence="10">
    <location>
        <begin position="79"/>
        <end position="101"/>
    </location>
</feature>
<dbReference type="GO" id="GO:0050291">
    <property type="term" value="F:sphingosine N-acyltransferase activity"/>
    <property type="evidence" value="ECO:0007669"/>
    <property type="project" value="InterPro"/>
</dbReference>
<dbReference type="SMART" id="SM00724">
    <property type="entry name" value="TLC"/>
    <property type="match status" value="1"/>
</dbReference>
<evidence type="ECO:0000256" key="1">
    <source>
        <dbReference type="ARBA" id="ARBA00004477"/>
    </source>
</evidence>
<dbReference type="EMBL" id="CAJVQA010001626">
    <property type="protein sequence ID" value="CAG8520663.1"/>
    <property type="molecule type" value="Genomic_DNA"/>
</dbReference>
<evidence type="ECO:0000256" key="6">
    <source>
        <dbReference type="ARBA" id="ARBA00022989"/>
    </source>
</evidence>
<keyword evidence="7 9" id="KW-0472">Membrane</keyword>
<dbReference type="OrthoDB" id="537032at2759"/>
<dbReference type="InterPro" id="IPR016439">
    <property type="entry name" value="Lag1/Lac1-like"/>
</dbReference>
<proteinExistence type="inferred from homology"/>
<dbReference type="Pfam" id="PF03798">
    <property type="entry name" value="TRAM_LAG1_CLN8"/>
    <property type="match status" value="1"/>
</dbReference>
<keyword evidence="6 10" id="KW-1133">Transmembrane helix</keyword>
<dbReference type="InterPro" id="IPR006634">
    <property type="entry name" value="TLC-dom"/>
</dbReference>
<evidence type="ECO:0000256" key="2">
    <source>
        <dbReference type="ARBA" id="ARBA00009808"/>
    </source>
</evidence>
<feature type="transmembrane region" description="Helical" evidence="10">
    <location>
        <begin position="305"/>
        <end position="326"/>
    </location>
</feature>
<feature type="transmembrane region" description="Helical" evidence="10">
    <location>
        <begin position="168"/>
        <end position="188"/>
    </location>
</feature>
<protein>
    <submittedName>
        <fullName evidence="12">902_t:CDS:1</fullName>
    </submittedName>
</protein>
<dbReference type="GO" id="GO:0005789">
    <property type="term" value="C:endoplasmic reticulum membrane"/>
    <property type="evidence" value="ECO:0007669"/>
    <property type="project" value="UniProtKB-SubCell"/>
</dbReference>
<evidence type="ECO:0000256" key="4">
    <source>
        <dbReference type="ARBA" id="ARBA00022692"/>
    </source>
</evidence>
<reference evidence="12" key="1">
    <citation type="submission" date="2021-06" db="EMBL/GenBank/DDBJ databases">
        <authorList>
            <person name="Kallberg Y."/>
            <person name="Tangrot J."/>
            <person name="Rosling A."/>
        </authorList>
    </citation>
    <scope>NUCLEOTIDE SEQUENCE</scope>
    <source>
        <strain evidence="12">FL966</strain>
    </source>
</reference>
<comment type="similarity">
    <text evidence="2">Belongs to the sphingosine N-acyltransferase family.</text>
</comment>
<keyword evidence="5" id="KW-0256">Endoplasmic reticulum</keyword>
<evidence type="ECO:0000259" key="11">
    <source>
        <dbReference type="PROSITE" id="PS50922"/>
    </source>
</evidence>